<proteinExistence type="predicted"/>
<keyword evidence="2" id="KW-1185">Reference proteome</keyword>
<accession>A0ABW7AUA7</accession>
<dbReference type="Proteomes" id="UP001603978">
    <property type="component" value="Unassembled WGS sequence"/>
</dbReference>
<sequence length="47" mass="5761">MASSPPREDLMAQIDDFTIRYNATARPYRWRYDARVEHDRYLVRRSD</sequence>
<evidence type="ECO:0000313" key="2">
    <source>
        <dbReference type="Proteomes" id="UP001603978"/>
    </source>
</evidence>
<reference evidence="1 2" key="1">
    <citation type="submission" date="2024-10" db="EMBL/GenBank/DDBJ databases">
        <authorList>
            <person name="Topkara A.R."/>
            <person name="Saygin H."/>
        </authorList>
    </citation>
    <scope>NUCLEOTIDE SEQUENCE [LARGE SCALE GENOMIC DNA]</scope>
    <source>
        <strain evidence="1 2">M3C6</strain>
    </source>
</reference>
<dbReference type="EMBL" id="JBICRM010000054">
    <property type="protein sequence ID" value="MFG1710654.1"/>
    <property type="molecule type" value="Genomic_DNA"/>
</dbReference>
<evidence type="ECO:0000313" key="1">
    <source>
        <dbReference type="EMBL" id="MFG1710654.1"/>
    </source>
</evidence>
<gene>
    <name evidence="1" type="ORF">ACFLIM_46560</name>
</gene>
<dbReference type="RefSeq" id="WP_393176639.1">
    <property type="nucleotide sequence ID" value="NZ_JBICRM010000054.1"/>
</dbReference>
<comment type="caution">
    <text evidence="1">The sequence shown here is derived from an EMBL/GenBank/DDBJ whole genome shotgun (WGS) entry which is preliminary data.</text>
</comment>
<protein>
    <submittedName>
        <fullName evidence="1">Uncharacterized protein</fullName>
    </submittedName>
</protein>
<name>A0ABW7AUA7_9ACTN</name>
<organism evidence="1 2">
    <name type="scientific">Nonomuraea marmarensis</name>
    <dbReference type="NCBI Taxonomy" id="3351344"/>
    <lineage>
        <taxon>Bacteria</taxon>
        <taxon>Bacillati</taxon>
        <taxon>Actinomycetota</taxon>
        <taxon>Actinomycetes</taxon>
        <taxon>Streptosporangiales</taxon>
        <taxon>Streptosporangiaceae</taxon>
        <taxon>Nonomuraea</taxon>
    </lineage>
</organism>